<feature type="compositionally biased region" description="Basic and acidic residues" evidence="1">
    <location>
        <begin position="1"/>
        <end position="11"/>
    </location>
</feature>
<protein>
    <submittedName>
        <fullName evidence="2">Uncharacterized protein</fullName>
    </submittedName>
</protein>
<name>A0A511FBK9_9CELL</name>
<proteinExistence type="predicted"/>
<dbReference type="AlphaFoldDB" id="A0A511FBK9"/>
<evidence type="ECO:0000313" key="2">
    <source>
        <dbReference type="EMBL" id="GEL46641.1"/>
    </source>
</evidence>
<evidence type="ECO:0000256" key="1">
    <source>
        <dbReference type="SAM" id="MobiDB-lite"/>
    </source>
</evidence>
<keyword evidence="3" id="KW-1185">Reference proteome</keyword>
<comment type="caution">
    <text evidence="2">The sequence shown here is derived from an EMBL/GenBank/DDBJ whole genome shotgun (WGS) entry which is preliminary data.</text>
</comment>
<accession>A0A511FBK9</accession>
<dbReference type="Proteomes" id="UP000321723">
    <property type="component" value="Unassembled WGS sequence"/>
</dbReference>
<feature type="compositionally biased region" description="Basic residues" evidence="1">
    <location>
        <begin position="61"/>
        <end position="71"/>
    </location>
</feature>
<feature type="region of interest" description="Disordered" evidence="1">
    <location>
        <begin position="1"/>
        <end position="71"/>
    </location>
</feature>
<evidence type="ECO:0000313" key="3">
    <source>
        <dbReference type="Proteomes" id="UP000321723"/>
    </source>
</evidence>
<organism evidence="2 3">
    <name type="scientific">Cellulomonas hominis</name>
    <dbReference type="NCBI Taxonomy" id="156981"/>
    <lineage>
        <taxon>Bacteria</taxon>
        <taxon>Bacillati</taxon>
        <taxon>Actinomycetota</taxon>
        <taxon>Actinomycetes</taxon>
        <taxon>Micrococcales</taxon>
        <taxon>Cellulomonadaceae</taxon>
        <taxon>Cellulomonas</taxon>
    </lineage>
</organism>
<feature type="compositionally biased region" description="Basic and acidic residues" evidence="1">
    <location>
        <begin position="24"/>
        <end position="39"/>
    </location>
</feature>
<gene>
    <name evidence="2" type="ORF">CHO01_17570</name>
</gene>
<sequence length="71" mass="7528">MREPVRDHGPDQRGPVGEVPVHGADPDAGRAGDLLHRLVETPGRVEGPGGIEDPLPVPCRVRPHAGHPNPK</sequence>
<reference evidence="2 3" key="1">
    <citation type="submission" date="2019-07" db="EMBL/GenBank/DDBJ databases">
        <title>Whole genome shotgun sequence of Cellulomonas hominis NBRC 16055.</title>
        <authorList>
            <person name="Hosoyama A."/>
            <person name="Uohara A."/>
            <person name="Ohji S."/>
            <person name="Ichikawa N."/>
        </authorList>
    </citation>
    <scope>NUCLEOTIDE SEQUENCE [LARGE SCALE GENOMIC DNA]</scope>
    <source>
        <strain evidence="2 3">NBRC 16055</strain>
    </source>
</reference>
<dbReference type="EMBL" id="BJVQ01000020">
    <property type="protein sequence ID" value="GEL46641.1"/>
    <property type="molecule type" value="Genomic_DNA"/>
</dbReference>